<proteinExistence type="predicted"/>
<evidence type="ECO:0000313" key="2">
    <source>
        <dbReference type="Proteomes" id="UP000249061"/>
    </source>
</evidence>
<name>A0A2W5UW35_9BACT</name>
<evidence type="ECO:0008006" key="3">
    <source>
        <dbReference type="Google" id="ProtNLM"/>
    </source>
</evidence>
<gene>
    <name evidence="1" type="ORF">DI536_27220</name>
</gene>
<organism evidence="1 2">
    <name type="scientific">Archangium gephyra</name>
    <dbReference type="NCBI Taxonomy" id="48"/>
    <lineage>
        <taxon>Bacteria</taxon>
        <taxon>Pseudomonadati</taxon>
        <taxon>Myxococcota</taxon>
        <taxon>Myxococcia</taxon>
        <taxon>Myxococcales</taxon>
        <taxon>Cystobacterineae</taxon>
        <taxon>Archangiaceae</taxon>
        <taxon>Archangium</taxon>
    </lineage>
</organism>
<protein>
    <recommendedName>
        <fullName evidence="3">PBS lyase</fullName>
    </recommendedName>
</protein>
<dbReference type="Gene3D" id="1.25.10.10">
    <property type="entry name" value="Leucine-rich Repeat Variant"/>
    <property type="match status" value="1"/>
</dbReference>
<dbReference type="AlphaFoldDB" id="A0A2W5UW35"/>
<evidence type="ECO:0000313" key="1">
    <source>
        <dbReference type="EMBL" id="PZR07564.1"/>
    </source>
</evidence>
<reference evidence="1 2" key="1">
    <citation type="submission" date="2017-08" db="EMBL/GenBank/DDBJ databases">
        <title>Infants hospitalized years apart are colonized by the same room-sourced microbial strains.</title>
        <authorList>
            <person name="Brooks B."/>
            <person name="Olm M.R."/>
            <person name="Firek B.A."/>
            <person name="Baker R."/>
            <person name="Thomas B.C."/>
            <person name="Morowitz M.J."/>
            <person name="Banfield J.F."/>
        </authorList>
    </citation>
    <scope>NUCLEOTIDE SEQUENCE [LARGE SCALE GENOMIC DNA]</scope>
    <source>
        <strain evidence="1">S2_003_000_R2_14</strain>
    </source>
</reference>
<dbReference type="Pfam" id="PF13646">
    <property type="entry name" value="HEAT_2"/>
    <property type="match status" value="1"/>
</dbReference>
<dbReference type="InterPro" id="IPR011989">
    <property type="entry name" value="ARM-like"/>
</dbReference>
<accession>A0A2W5UW35</accession>
<dbReference type="SMART" id="SM00567">
    <property type="entry name" value="EZ_HEAT"/>
    <property type="match status" value="4"/>
</dbReference>
<sequence length="496" mass="53530">MLLLVLLCGAADAQTRVTRCYEACNAYVSDARLRATSCASCLRAKDDGHAWLQALPEVPVAMLRDDDWKLRWAAVVELARRAKVAPDVQLKTWLSKAQGVELLRGCSTAAHAGSPLPPTCRSIAPEVRRALEVELYDEALARRVDALTALSKAFTITRSRVVLDVVTTRAAEFDALLFDALTEATPDGEAPAVTQLLAVARENDVAAMNRLLAVVNARTNAARPSLAGDHPTRMEAIRTLRRLLPTSEPELMSVLSIDDLTARDAAVRAIAAAENRSVSRMAEARFFGEKPATDDQQAALLSLLGDVHDKDCAAVALRVWRVPGPLRLGALKVAAFCAWPEAAADVELALRDDDVHTRAAGVEALGFAPTSQQLLERLQFATAAKEPEIRRAAAKAIGARRWRGGTQKLEALMNDAAPSVRVEAVKAARAVDAPGIEAKLARSLENDPAPEVRRTAAELLALSPSPMARATLEAAAKKEKDESVKMVVERALRRIR</sequence>
<dbReference type="SUPFAM" id="SSF48371">
    <property type="entry name" value="ARM repeat"/>
    <property type="match status" value="1"/>
</dbReference>
<dbReference type="InterPro" id="IPR004155">
    <property type="entry name" value="PBS_lyase_HEAT"/>
</dbReference>
<comment type="caution">
    <text evidence="1">The sequence shown here is derived from an EMBL/GenBank/DDBJ whole genome shotgun (WGS) entry which is preliminary data.</text>
</comment>
<dbReference type="Proteomes" id="UP000249061">
    <property type="component" value="Unassembled WGS sequence"/>
</dbReference>
<dbReference type="InterPro" id="IPR016024">
    <property type="entry name" value="ARM-type_fold"/>
</dbReference>
<dbReference type="EMBL" id="QFQP01000030">
    <property type="protein sequence ID" value="PZR07564.1"/>
    <property type="molecule type" value="Genomic_DNA"/>
</dbReference>